<proteinExistence type="predicted"/>
<evidence type="ECO:0000256" key="3">
    <source>
        <dbReference type="SAM" id="MobiDB-lite"/>
    </source>
</evidence>
<dbReference type="InterPro" id="IPR004089">
    <property type="entry name" value="MCPsignal_dom"/>
</dbReference>
<protein>
    <submittedName>
        <fullName evidence="5">Methyl-accepting chemotaxis protein</fullName>
    </submittedName>
</protein>
<dbReference type="PROSITE" id="PS50111">
    <property type="entry name" value="CHEMOTAXIS_TRANSDUC_2"/>
    <property type="match status" value="1"/>
</dbReference>
<dbReference type="Gene3D" id="1.10.287.950">
    <property type="entry name" value="Methyl-accepting chemotaxis protein"/>
    <property type="match status" value="1"/>
</dbReference>
<accession>A0A4V3A7J0</accession>
<keyword evidence="1 2" id="KW-0807">Transducer</keyword>
<dbReference type="EMBL" id="SMSI01000001">
    <property type="protein sequence ID" value="TDH39025.1"/>
    <property type="molecule type" value="Genomic_DNA"/>
</dbReference>
<evidence type="ECO:0000256" key="2">
    <source>
        <dbReference type="PROSITE-ProRule" id="PRU00284"/>
    </source>
</evidence>
<evidence type="ECO:0000256" key="1">
    <source>
        <dbReference type="ARBA" id="ARBA00023224"/>
    </source>
</evidence>
<keyword evidence="6" id="KW-1185">Reference proteome</keyword>
<dbReference type="Pfam" id="PF00015">
    <property type="entry name" value="MCPsignal"/>
    <property type="match status" value="1"/>
</dbReference>
<sequence length="504" mass="53994">MHALNRAVKADETGSPASFETNEELHPDIADAPDEDIGKLKHAMNQIGSSIGELSVNIADTSGVVGDVSQALDKHAAAFHALTGDIDQIATSNTTVAEASRGAIDAAQATRAGLAETTESMSSILGNAVADMKSMASSAGEVTRVLDEVSAQIREIHGFSESIRGIATQTQLLAVNAGIMAAHAGDAGRGFAVVADAVKQLADKTGNVSRDMVARLEALRGVVTDLQSRNAENEAVANTAYQRSTEIDGELHKFTGFGKTVEGMIGDIERITDPVEHTTQICARVLSKVSELDRDVSQSSAQLTSASQRIDKLVGFSEDVIGLVAASGIETEDTPLIRRCIEAAGETGALFENAIDSGLCRLDDLFDENYVPIAGTNPQQVTTRFSRLTDRLMPPIQEGMLDFDPRVTFCAAVDRNGYLPTHNRIYSHPQSDDPVWNAANCRHRRIFNDRTGLAAGRSTRPFLLQTYRRDMGGGNFALMKDLSAPIHVKGRHWGGLRIGFKIAL</sequence>
<evidence type="ECO:0000259" key="4">
    <source>
        <dbReference type="PROSITE" id="PS50111"/>
    </source>
</evidence>
<evidence type="ECO:0000313" key="6">
    <source>
        <dbReference type="Proteomes" id="UP000295131"/>
    </source>
</evidence>
<dbReference type="GO" id="GO:0016020">
    <property type="term" value="C:membrane"/>
    <property type="evidence" value="ECO:0007669"/>
    <property type="project" value="InterPro"/>
</dbReference>
<dbReference type="Proteomes" id="UP000295131">
    <property type="component" value="Unassembled WGS sequence"/>
</dbReference>
<dbReference type="RefSeq" id="WP_133283858.1">
    <property type="nucleotide sequence ID" value="NZ_SMSI01000001.1"/>
</dbReference>
<organism evidence="5 6">
    <name type="scientific">Pseudohoeflea suaedae</name>
    <dbReference type="NCBI Taxonomy" id="877384"/>
    <lineage>
        <taxon>Bacteria</taxon>
        <taxon>Pseudomonadati</taxon>
        <taxon>Pseudomonadota</taxon>
        <taxon>Alphaproteobacteria</taxon>
        <taxon>Hyphomicrobiales</taxon>
        <taxon>Rhizobiaceae</taxon>
        <taxon>Pseudohoeflea</taxon>
    </lineage>
</organism>
<gene>
    <name evidence="5" type="ORF">E2A64_08055</name>
</gene>
<dbReference type="GO" id="GO:0007165">
    <property type="term" value="P:signal transduction"/>
    <property type="evidence" value="ECO:0007669"/>
    <property type="project" value="UniProtKB-KW"/>
</dbReference>
<dbReference type="AlphaFoldDB" id="A0A4V3A7J0"/>
<evidence type="ECO:0000313" key="5">
    <source>
        <dbReference type="EMBL" id="TDH39025.1"/>
    </source>
</evidence>
<dbReference type="PANTHER" id="PTHR32089">
    <property type="entry name" value="METHYL-ACCEPTING CHEMOTAXIS PROTEIN MCPB"/>
    <property type="match status" value="1"/>
</dbReference>
<dbReference type="SMART" id="SM00283">
    <property type="entry name" value="MA"/>
    <property type="match status" value="1"/>
</dbReference>
<name>A0A4V3A7J0_9HYPH</name>
<feature type="domain" description="Methyl-accepting transducer" evidence="4">
    <location>
        <begin position="43"/>
        <end position="290"/>
    </location>
</feature>
<comment type="caution">
    <text evidence="5">The sequence shown here is derived from an EMBL/GenBank/DDBJ whole genome shotgun (WGS) entry which is preliminary data.</text>
</comment>
<feature type="region of interest" description="Disordered" evidence="3">
    <location>
        <begin position="1"/>
        <end position="34"/>
    </location>
</feature>
<dbReference type="SUPFAM" id="SSF58104">
    <property type="entry name" value="Methyl-accepting chemotaxis protein (MCP) signaling domain"/>
    <property type="match status" value="1"/>
</dbReference>
<dbReference type="OrthoDB" id="2489132at2"/>
<reference evidence="5 6" key="1">
    <citation type="journal article" date="2013" name="Int. J. Syst. Evol. Microbiol.">
        <title>Hoeflea suaedae sp. nov., an endophytic bacterium isolated from the root of the halophyte Suaeda maritima.</title>
        <authorList>
            <person name="Chung E.J."/>
            <person name="Park J.A."/>
            <person name="Pramanik P."/>
            <person name="Bibi F."/>
            <person name="Jeon C.O."/>
            <person name="Chung Y.R."/>
        </authorList>
    </citation>
    <scope>NUCLEOTIDE SEQUENCE [LARGE SCALE GENOMIC DNA]</scope>
    <source>
        <strain evidence="5 6">YC6898</strain>
    </source>
</reference>
<dbReference type="PANTHER" id="PTHR32089:SF112">
    <property type="entry name" value="LYSOZYME-LIKE PROTEIN-RELATED"/>
    <property type="match status" value="1"/>
</dbReference>